<evidence type="ECO:0000313" key="3">
    <source>
        <dbReference type="Proteomes" id="UP000749559"/>
    </source>
</evidence>
<dbReference type="EMBL" id="CAIIXF020000012">
    <property type="protein sequence ID" value="CAH1802214.1"/>
    <property type="molecule type" value="Genomic_DNA"/>
</dbReference>
<dbReference type="InterPro" id="IPR050525">
    <property type="entry name" value="ECM_Assembly_Org"/>
</dbReference>
<gene>
    <name evidence="2" type="ORF">OFUS_LOCUS25923</name>
</gene>
<proteinExistence type="predicted"/>
<dbReference type="OrthoDB" id="6162049at2759"/>
<feature type="domain" description="VWFA" evidence="1">
    <location>
        <begin position="13"/>
        <end position="212"/>
    </location>
</feature>
<dbReference type="InterPro" id="IPR002035">
    <property type="entry name" value="VWF_A"/>
</dbReference>
<organism evidence="2 3">
    <name type="scientific">Owenia fusiformis</name>
    <name type="common">Polychaete worm</name>
    <dbReference type="NCBI Taxonomy" id="6347"/>
    <lineage>
        <taxon>Eukaryota</taxon>
        <taxon>Metazoa</taxon>
        <taxon>Spiralia</taxon>
        <taxon>Lophotrochozoa</taxon>
        <taxon>Annelida</taxon>
        <taxon>Polychaeta</taxon>
        <taxon>Sedentaria</taxon>
        <taxon>Canalipalpata</taxon>
        <taxon>Sabellida</taxon>
        <taxon>Oweniida</taxon>
        <taxon>Oweniidae</taxon>
        <taxon>Owenia</taxon>
    </lineage>
</organism>
<dbReference type="PROSITE" id="PS50234">
    <property type="entry name" value="VWFA"/>
    <property type="match status" value="1"/>
</dbReference>
<dbReference type="AlphaFoldDB" id="A0A8S4Q7N1"/>
<dbReference type="SMART" id="SM00327">
    <property type="entry name" value="VWA"/>
    <property type="match status" value="1"/>
</dbReference>
<dbReference type="InterPro" id="IPR036465">
    <property type="entry name" value="vWFA_dom_sf"/>
</dbReference>
<dbReference type="PANTHER" id="PTHR24020:SF20">
    <property type="entry name" value="PH DOMAIN-CONTAINING PROTEIN"/>
    <property type="match status" value="1"/>
</dbReference>
<protein>
    <recommendedName>
        <fullName evidence="1">VWFA domain-containing protein</fullName>
    </recommendedName>
</protein>
<accession>A0A8S4Q7N1</accession>
<comment type="caution">
    <text evidence="2">The sequence shown here is derived from an EMBL/GenBank/DDBJ whole genome shotgun (WGS) entry which is preliminary data.</text>
</comment>
<dbReference type="PANTHER" id="PTHR24020">
    <property type="entry name" value="COLLAGEN ALPHA"/>
    <property type="match status" value="1"/>
</dbReference>
<keyword evidence="3" id="KW-1185">Reference proteome</keyword>
<evidence type="ECO:0000313" key="2">
    <source>
        <dbReference type="EMBL" id="CAH1802214.1"/>
    </source>
</evidence>
<name>A0A8S4Q7N1_OWEFU</name>
<dbReference type="SUPFAM" id="SSF53300">
    <property type="entry name" value="vWA-like"/>
    <property type="match status" value="1"/>
</dbReference>
<reference evidence="2" key="1">
    <citation type="submission" date="2022-03" db="EMBL/GenBank/DDBJ databases">
        <authorList>
            <person name="Martin C."/>
        </authorList>
    </citation>
    <scope>NUCLEOTIDE SEQUENCE</scope>
</reference>
<evidence type="ECO:0000259" key="1">
    <source>
        <dbReference type="PROSITE" id="PS50234"/>
    </source>
</evidence>
<dbReference type="Gene3D" id="3.40.50.410">
    <property type="entry name" value="von Willebrand factor, type A domain"/>
    <property type="match status" value="1"/>
</dbReference>
<feature type="non-terminal residue" evidence="2">
    <location>
        <position position="1"/>
    </location>
</feature>
<dbReference type="Proteomes" id="UP000749559">
    <property type="component" value="Unassembled WGS sequence"/>
</dbReference>
<sequence length="222" mass="24742">RHYVFFIAGCGVDIVVMLDISCNITSKNKAIMLEFMVDFANALDIGPSPEKAQMGLVTFDNFVYEEFFLNTYNSSSQIASHIERMDIHPDNDNMTRCGRRRDLALISAKTLQLTSDQGIRDPMGIENPPIKQEVLIITTDGVTLPKYFAPDTIKEGGALKQDTRAEVFVISLSIEESKDGIDEFSAIASQPTDDFLIKNDFDTLLPSLEKNLGCFCVNEITI</sequence>
<dbReference type="Pfam" id="PF00092">
    <property type="entry name" value="VWA"/>
    <property type="match status" value="1"/>
</dbReference>